<dbReference type="Pfam" id="PF12697">
    <property type="entry name" value="Abhydrolase_6"/>
    <property type="match status" value="1"/>
</dbReference>
<keyword evidence="3" id="KW-1185">Reference proteome</keyword>
<dbReference type="GO" id="GO:0016787">
    <property type="term" value="F:hydrolase activity"/>
    <property type="evidence" value="ECO:0007669"/>
    <property type="project" value="UniProtKB-KW"/>
</dbReference>
<protein>
    <submittedName>
        <fullName evidence="2">Alpha/beta fold hydrolase</fullName>
    </submittedName>
</protein>
<dbReference type="SUPFAM" id="SSF53474">
    <property type="entry name" value="alpha/beta-Hydrolases"/>
    <property type="match status" value="1"/>
</dbReference>
<dbReference type="InterPro" id="IPR029058">
    <property type="entry name" value="AB_hydrolase_fold"/>
</dbReference>
<reference evidence="2 3" key="1">
    <citation type="submission" date="2019-12" db="EMBL/GenBank/DDBJ databases">
        <title>Mucilaginibacter sp. HMF7410 genome sequencing and assembly.</title>
        <authorList>
            <person name="Kang H."/>
            <person name="Cha I."/>
            <person name="Kim H."/>
            <person name="Joh K."/>
        </authorList>
    </citation>
    <scope>NUCLEOTIDE SEQUENCE [LARGE SCALE GENOMIC DNA]</scope>
    <source>
        <strain evidence="2 3">HMF7410</strain>
    </source>
</reference>
<dbReference type="InterPro" id="IPR000073">
    <property type="entry name" value="AB_hydrolase_1"/>
</dbReference>
<evidence type="ECO:0000313" key="3">
    <source>
        <dbReference type="Proteomes" id="UP000462014"/>
    </source>
</evidence>
<dbReference type="EMBL" id="WPIK01000003">
    <property type="protein sequence ID" value="MVN20576.1"/>
    <property type="molecule type" value="Genomic_DNA"/>
</dbReference>
<evidence type="ECO:0000313" key="2">
    <source>
        <dbReference type="EMBL" id="MVN20576.1"/>
    </source>
</evidence>
<accession>A0A7K1STE0</accession>
<dbReference type="AlphaFoldDB" id="A0A7K1STE0"/>
<feature type="domain" description="AB hydrolase-1" evidence="1">
    <location>
        <begin position="36"/>
        <end position="256"/>
    </location>
</feature>
<comment type="caution">
    <text evidence="2">The sequence shown here is derived from an EMBL/GenBank/DDBJ whole genome shotgun (WGS) entry which is preliminary data.</text>
</comment>
<gene>
    <name evidence="2" type="ORF">GO621_03390</name>
</gene>
<proteinExistence type="predicted"/>
<dbReference type="Gene3D" id="3.40.50.1820">
    <property type="entry name" value="alpha/beta hydrolase"/>
    <property type="match status" value="1"/>
</dbReference>
<evidence type="ECO:0000259" key="1">
    <source>
        <dbReference type="Pfam" id="PF12697"/>
    </source>
</evidence>
<keyword evidence="2" id="KW-0378">Hydrolase</keyword>
<dbReference type="RefSeq" id="WP_157564200.1">
    <property type="nucleotide sequence ID" value="NZ_WPIK01000003.1"/>
</dbReference>
<dbReference type="PANTHER" id="PTHR43689">
    <property type="entry name" value="HYDROLASE"/>
    <property type="match status" value="1"/>
</dbReference>
<dbReference type="Proteomes" id="UP000462014">
    <property type="component" value="Unassembled WGS sequence"/>
</dbReference>
<name>A0A7K1STE0_9SPHI</name>
<sequence length="279" mass="31692">MTDYIKQETFLIPGASGRNMLADLTFDIRNREAPLVIFAHGFKGFKDWGTHNLVARYFAEYGFRFLKFNFSHNGTTPEHPLDFVDLEAFSNNTFSKQLEDLKLVIDFATNGSNFLPVKTVFLIGHSKGGGISIIKTAEDERVKKLITWASVADFHNLWPKEAEAQWRLTGKQYFINSRTNQQLPVKATLLDDLGQNQKRLNIFLAAAEIKQPWLIVHGDTDPTVNISHALELKDKQPNAELVIVPEANHTFNSAHPYFEDVLPAALKEVCEKCVEFLRD</sequence>
<dbReference type="PANTHER" id="PTHR43689:SF8">
    <property type="entry name" value="ALPHA_BETA-HYDROLASES SUPERFAMILY PROTEIN"/>
    <property type="match status" value="1"/>
</dbReference>
<organism evidence="2 3">
    <name type="scientific">Mucilaginibacter arboris</name>
    <dbReference type="NCBI Taxonomy" id="2682090"/>
    <lineage>
        <taxon>Bacteria</taxon>
        <taxon>Pseudomonadati</taxon>
        <taxon>Bacteroidota</taxon>
        <taxon>Sphingobacteriia</taxon>
        <taxon>Sphingobacteriales</taxon>
        <taxon>Sphingobacteriaceae</taxon>
        <taxon>Mucilaginibacter</taxon>
    </lineage>
</organism>